<dbReference type="Pfam" id="PF00535">
    <property type="entry name" value="Glycos_transf_2"/>
    <property type="match status" value="1"/>
</dbReference>
<dbReference type="PANTHER" id="PTHR48090">
    <property type="entry name" value="UNDECAPRENYL-PHOSPHATE 4-DEOXY-4-FORMAMIDO-L-ARABINOSE TRANSFERASE-RELATED"/>
    <property type="match status" value="1"/>
</dbReference>
<evidence type="ECO:0000313" key="2">
    <source>
        <dbReference type="EMBL" id="MVX62872.1"/>
    </source>
</evidence>
<accession>A0A964W1A8</accession>
<dbReference type="RefSeq" id="WP_160358150.1">
    <property type="nucleotide sequence ID" value="NZ_WSRQ01000005.1"/>
</dbReference>
<comment type="caution">
    <text evidence="2">The sequence shown here is derived from an EMBL/GenBank/DDBJ whole genome shotgun (WGS) entry which is preliminary data.</text>
</comment>
<dbReference type="AlphaFoldDB" id="A0A964W1A8"/>
<protein>
    <submittedName>
        <fullName evidence="2">Glycosyltransferase</fullName>
    </submittedName>
</protein>
<dbReference type="CDD" id="cd04179">
    <property type="entry name" value="DPM_DPG-synthase_like"/>
    <property type="match status" value="1"/>
</dbReference>
<gene>
    <name evidence="2" type="ORF">GKZ28_04035</name>
</gene>
<organism evidence="2 3">
    <name type="scientific">Clostridium chromiireducens</name>
    <dbReference type="NCBI Taxonomy" id="225345"/>
    <lineage>
        <taxon>Bacteria</taxon>
        <taxon>Bacillati</taxon>
        <taxon>Bacillota</taxon>
        <taxon>Clostridia</taxon>
        <taxon>Eubacteriales</taxon>
        <taxon>Clostridiaceae</taxon>
        <taxon>Clostridium</taxon>
    </lineage>
</organism>
<dbReference type="EMBL" id="WSRQ01000005">
    <property type="protein sequence ID" value="MVX62872.1"/>
    <property type="molecule type" value="Genomic_DNA"/>
</dbReference>
<name>A0A964W1A8_9CLOT</name>
<sequence>MEKILLFIPGYNCENQITRVLNQIDDHVLQYIHEAIMVNNISTDNTEEKVVEFIKEYPKIPLKLLRNNENYGLGGSHKVAFNYAIHNNYDYVIVLHGDDQGNIHDLLSVLENRTYRKYDCCLGARFAKESKLQGYSKFRTFGNYIYNILFSLVVRKRIYDLGSGLNIYAVKMLENKFYMKFPDKLTFNYCMILASNYYKHDISFFSISWREDDQVSNVKMFSQALNVLGMLFKYLTNRDGFITSELRENPKLEYKAKVISESGIRNEV</sequence>
<dbReference type="InterPro" id="IPR050256">
    <property type="entry name" value="Glycosyltransferase_2"/>
</dbReference>
<dbReference type="InterPro" id="IPR001173">
    <property type="entry name" value="Glyco_trans_2-like"/>
</dbReference>
<reference evidence="2" key="1">
    <citation type="submission" date="2019-12" db="EMBL/GenBank/DDBJ databases">
        <title>Microbes associate with the intestines of laboratory mice.</title>
        <authorList>
            <person name="Navarre W."/>
            <person name="Wong E."/>
        </authorList>
    </citation>
    <scope>NUCLEOTIDE SEQUENCE</scope>
    <source>
        <strain evidence="2">NM79_F5</strain>
    </source>
</reference>
<dbReference type="Proteomes" id="UP000656077">
    <property type="component" value="Unassembled WGS sequence"/>
</dbReference>
<feature type="domain" description="Glycosyltransferase 2-like" evidence="1">
    <location>
        <begin position="7"/>
        <end position="163"/>
    </location>
</feature>
<dbReference type="SUPFAM" id="SSF53448">
    <property type="entry name" value="Nucleotide-diphospho-sugar transferases"/>
    <property type="match status" value="1"/>
</dbReference>
<dbReference type="InterPro" id="IPR029044">
    <property type="entry name" value="Nucleotide-diphossugar_trans"/>
</dbReference>
<proteinExistence type="predicted"/>
<evidence type="ECO:0000259" key="1">
    <source>
        <dbReference type="Pfam" id="PF00535"/>
    </source>
</evidence>
<evidence type="ECO:0000313" key="3">
    <source>
        <dbReference type="Proteomes" id="UP000656077"/>
    </source>
</evidence>
<dbReference type="Gene3D" id="3.90.550.10">
    <property type="entry name" value="Spore Coat Polysaccharide Biosynthesis Protein SpsA, Chain A"/>
    <property type="match status" value="1"/>
</dbReference>